<comment type="caution">
    <text evidence="2">The sequence shown here is derived from an EMBL/GenBank/DDBJ whole genome shotgun (WGS) entry which is preliminary data.</text>
</comment>
<feature type="signal peptide" evidence="1">
    <location>
        <begin position="1"/>
        <end position="19"/>
    </location>
</feature>
<evidence type="ECO:0000313" key="3">
    <source>
        <dbReference type="Proteomes" id="UP000030134"/>
    </source>
</evidence>
<reference evidence="2 3" key="1">
    <citation type="submission" date="2014-08" db="EMBL/GenBank/DDBJ databases">
        <title>Porphyromonas gingivicanis strain:COT-022_OH1391 Genome sequencing.</title>
        <authorList>
            <person name="Wallis C."/>
            <person name="Deusch O."/>
            <person name="O'Flynn C."/>
            <person name="Davis I."/>
            <person name="Jospin G."/>
            <person name="Darling A.E."/>
            <person name="Coil D.A."/>
            <person name="Alexiev A."/>
            <person name="Horsfall A."/>
            <person name="Kirkwood N."/>
            <person name="Harris S."/>
            <person name="Eisen J.A."/>
        </authorList>
    </citation>
    <scope>NUCLEOTIDE SEQUENCE [LARGE SCALE GENOMIC DNA]</scope>
    <source>
        <strain evidence="3">COT-022 OH1391</strain>
    </source>
</reference>
<protein>
    <recommendedName>
        <fullName evidence="4">Lipoprotein</fullName>
    </recommendedName>
</protein>
<proteinExistence type="predicted"/>
<organism evidence="2 3">
    <name type="scientific">Porphyromonas gingivicanis</name>
    <dbReference type="NCBI Taxonomy" id="266762"/>
    <lineage>
        <taxon>Bacteria</taxon>
        <taxon>Pseudomonadati</taxon>
        <taxon>Bacteroidota</taxon>
        <taxon>Bacteroidia</taxon>
        <taxon>Bacteroidales</taxon>
        <taxon>Porphyromonadaceae</taxon>
        <taxon>Porphyromonas</taxon>
    </lineage>
</organism>
<feature type="chain" id="PRO_5001987646" description="Lipoprotein" evidence="1">
    <location>
        <begin position="20"/>
        <end position="183"/>
    </location>
</feature>
<keyword evidence="3" id="KW-1185">Reference proteome</keyword>
<dbReference type="Proteomes" id="UP000030134">
    <property type="component" value="Unassembled WGS sequence"/>
</dbReference>
<accession>A0A0A2G726</accession>
<keyword evidence="1" id="KW-0732">Signal</keyword>
<dbReference type="RefSeq" id="WP_036882684.1">
    <property type="nucleotide sequence ID" value="NZ_JQZW01000002.1"/>
</dbReference>
<dbReference type="PROSITE" id="PS51257">
    <property type="entry name" value="PROKAR_LIPOPROTEIN"/>
    <property type="match status" value="1"/>
</dbReference>
<name>A0A0A2G726_9PORP</name>
<sequence length="183" mass="21441">MTKNLFLVALLSAMLLSFLTGCNKPNKEPIKKENPWKQYAYGKLPQLDFNKSPKEIKEEEYKMGARMVTQQDEYEGQSLIFSSYPHTGLVLRKYFFQQNRLVEVIQLIRPLSEVIKYDGKDSFTLNTTFQEWARSVGFNFSRSRVKDYYFLNEVSRLQMVVLPAQINPNGGEILAEMHFFMQK</sequence>
<dbReference type="AlphaFoldDB" id="A0A0A2G726"/>
<gene>
    <name evidence="2" type="ORF">HQ36_00840</name>
</gene>
<evidence type="ECO:0000313" key="2">
    <source>
        <dbReference type="EMBL" id="KGN99051.1"/>
    </source>
</evidence>
<dbReference type="EMBL" id="JQZW01000002">
    <property type="protein sequence ID" value="KGN99051.1"/>
    <property type="molecule type" value="Genomic_DNA"/>
</dbReference>
<evidence type="ECO:0000256" key="1">
    <source>
        <dbReference type="SAM" id="SignalP"/>
    </source>
</evidence>
<evidence type="ECO:0008006" key="4">
    <source>
        <dbReference type="Google" id="ProtNLM"/>
    </source>
</evidence>